<dbReference type="Gene3D" id="1.20.1420.20">
    <property type="entry name" value="M75 peptidase, HXXE motif"/>
    <property type="match status" value="1"/>
</dbReference>
<comment type="similarity">
    <text evidence="2">Belongs to the EfeM/EfeO family.</text>
</comment>
<feature type="chain" id="PRO_5038983502" evidence="4">
    <location>
        <begin position="25"/>
        <end position="385"/>
    </location>
</feature>
<protein>
    <submittedName>
        <fullName evidence="7">Peptidase M75 family protein</fullName>
    </submittedName>
</protein>
<comment type="caution">
    <text evidence="7">The sequence shown here is derived from an EMBL/GenBank/DDBJ whole genome shotgun (WGS) entry which is preliminary data.</text>
</comment>
<dbReference type="Gene3D" id="2.60.40.420">
    <property type="entry name" value="Cupredoxins - blue copper proteins"/>
    <property type="match status" value="1"/>
</dbReference>
<accession>A0A7W3VSX3</accession>
<proteinExistence type="inferred from homology"/>
<dbReference type="Pfam" id="PF13473">
    <property type="entry name" value="Cupredoxin_1"/>
    <property type="match status" value="1"/>
</dbReference>
<gene>
    <name evidence="7" type="ORF">H4281_05685</name>
</gene>
<dbReference type="InterPro" id="IPR018976">
    <property type="entry name" value="Imelysin-like"/>
</dbReference>
<dbReference type="PANTHER" id="PTHR39192">
    <property type="entry name" value="IRON UPTAKE SYSTEM COMPONENT EFEO"/>
    <property type="match status" value="1"/>
</dbReference>
<feature type="domain" description="EfeO-type cupredoxin-like" evidence="6">
    <location>
        <begin position="19"/>
        <end position="132"/>
    </location>
</feature>
<dbReference type="Pfam" id="PF09375">
    <property type="entry name" value="Peptidase_M75"/>
    <property type="match status" value="1"/>
</dbReference>
<keyword evidence="8" id="KW-1185">Reference proteome</keyword>
<dbReference type="PROSITE" id="PS51257">
    <property type="entry name" value="PROKAR_LIPOPROTEIN"/>
    <property type="match status" value="1"/>
</dbReference>
<evidence type="ECO:0000259" key="5">
    <source>
        <dbReference type="Pfam" id="PF09375"/>
    </source>
</evidence>
<evidence type="ECO:0000313" key="8">
    <source>
        <dbReference type="Proteomes" id="UP000526734"/>
    </source>
</evidence>
<dbReference type="InterPro" id="IPR028096">
    <property type="entry name" value="EfeO_Cupredoxin"/>
</dbReference>
<evidence type="ECO:0000256" key="1">
    <source>
        <dbReference type="ARBA" id="ARBA00004418"/>
    </source>
</evidence>
<dbReference type="InterPro" id="IPR053377">
    <property type="entry name" value="Iron_uptake_EfeM/EfeO"/>
</dbReference>
<dbReference type="EMBL" id="JACGZW010000002">
    <property type="protein sequence ID" value="MBB1152613.1"/>
    <property type="molecule type" value="Genomic_DNA"/>
</dbReference>
<name>A0A7W3VSX3_9PSEU</name>
<keyword evidence="3 4" id="KW-0732">Signal</keyword>
<feature type="signal peptide" evidence="4">
    <location>
        <begin position="1"/>
        <end position="24"/>
    </location>
</feature>
<dbReference type="InterPro" id="IPR050894">
    <property type="entry name" value="EfeM/EfeO_iron_uptake"/>
</dbReference>
<dbReference type="InterPro" id="IPR034981">
    <property type="entry name" value="Imelysin-like_EfeO/Algp7"/>
</dbReference>
<dbReference type="GO" id="GO:0042597">
    <property type="term" value="C:periplasmic space"/>
    <property type="evidence" value="ECO:0007669"/>
    <property type="project" value="UniProtKB-SubCell"/>
</dbReference>
<comment type="subcellular location">
    <subcellularLocation>
        <location evidence="1">Periplasm</location>
    </subcellularLocation>
</comment>
<organism evidence="7 8">
    <name type="scientific">Amycolatopsis dendrobii</name>
    <dbReference type="NCBI Taxonomy" id="2760662"/>
    <lineage>
        <taxon>Bacteria</taxon>
        <taxon>Bacillati</taxon>
        <taxon>Actinomycetota</taxon>
        <taxon>Actinomycetes</taxon>
        <taxon>Pseudonocardiales</taxon>
        <taxon>Pseudonocardiaceae</taxon>
        <taxon>Amycolatopsis</taxon>
    </lineage>
</organism>
<evidence type="ECO:0000256" key="3">
    <source>
        <dbReference type="ARBA" id="ARBA00022729"/>
    </source>
</evidence>
<dbReference type="AlphaFoldDB" id="A0A7W3VSX3"/>
<evidence type="ECO:0000259" key="6">
    <source>
        <dbReference type="Pfam" id="PF13473"/>
    </source>
</evidence>
<dbReference type="NCBIfam" id="NF041757">
    <property type="entry name" value="EfeO"/>
    <property type="match status" value="1"/>
</dbReference>
<sequence>MTVPQFRKTSTAVLTGLGALVALTACDSTNSASGPSGAAAGGPIKVEASDTACSVSATTAAAGTLTFEIANKGSKVTEFYLYAEGDRIMGEVENIAPGLNRRLIVEVPDAGKYQTACKPGMAGNGIRGDFTVTGGAQGQSNASAQKTAATKSYATYVENNSAALETETAKFVAAVKAGKVDEAKTEYARTRVFYERIEPVAEKFGDLDPSIDAREADVEPGQQFTGFHRLEKDLWTTGLKPDSTQIADKLLTDVKALVAKTKTLQLSVLDLANGAKGLLDEVATKKITGEEETFSHTDLWDFQANLDGSKGAIAALRPIIQERDAALVSTLDKEFANVQGLLDKTRSGDGFKYYNELSQDQIKAFASAVDALSEPLSKVAEVVSK</sequence>
<dbReference type="InterPro" id="IPR038352">
    <property type="entry name" value="Imelysin_sf"/>
</dbReference>
<evidence type="ECO:0000313" key="7">
    <source>
        <dbReference type="EMBL" id="MBB1152613.1"/>
    </source>
</evidence>
<dbReference type="InterPro" id="IPR008972">
    <property type="entry name" value="Cupredoxin"/>
</dbReference>
<evidence type="ECO:0000256" key="4">
    <source>
        <dbReference type="SAM" id="SignalP"/>
    </source>
</evidence>
<dbReference type="CDD" id="cd14656">
    <property type="entry name" value="Imelysin-like_EfeO"/>
    <property type="match status" value="1"/>
</dbReference>
<evidence type="ECO:0000256" key="2">
    <source>
        <dbReference type="ARBA" id="ARBA00005989"/>
    </source>
</evidence>
<dbReference type="PANTHER" id="PTHR39192:SF1">
    <property type="entry name" value="IRON UPTAKE SYSTEM COMPONENT EFEO"/>
    <property type="match status" value="1"/>
</dbReference>
<dbReference type="Proteomes" id="UP000526734">
    <property type="component" value="Unassembled WGS sequence"/>
</dbReference>
<reference evidence="7 8" key="1">
    <citation type="submission" date="2020-08" db="EMBL/GenBank/DDBJ databases">
        <title>Amycolatopsis sp. nov. DR6-1 isolated from Dendrobium heterocarpum.</title>
        <authorList>
            <person name="Tedsree N."/>
            <person name="Kuncharoen N."/>
            <person name="Likhitwitayawuid K."/>
            <person name="Tanasupawat S."/>
        </authorList>
    </citation>
    <scope>NUCLEOTIDE SEQUENCE [LARGE SCALE GENOMIC DNA]</scope>
    <source>
        <strain evidence="7 8">DR6-1</strain>
    </source>
</reference>
<feature type="domain" description="Imelysin-like" evidence="5">
    <location>
        <begin position="149"/>
        <end position="378"/>
    </location>
</feature>